<sequence length="581" mass="67728">MEKMNSHLSHLKAKKISNEENNEKDKEKSKTEQDTLKEKAQSKRKASSKTMKKIISFNQKCFDKNWVLKLNIQEQINNFICLICNQVANNPVEISCAQHEDMDEALIAGENCLTQFLSSNNNTCPVQSHDGCQYYKVKSVQKHINELNVICYKQFKRELKTTERNEEKQASEDVTVICGFKGKVKNMNEHLNSSCAFKMSNCWFKEVGCEYSCLKKDLKQHLIENMEQHYELVTKKIKSMKQTIEQQMSEIKELGLKNKILQLEKGLNEKKQSASAHMKTNANKRLSKEGKKEEKKWAKWLKEKNEKDKKEIISKFEELSNDDFEVWLLNHSKWKNDLTKENAPVIYAVIDAHVVRHSNDNVLFSHLKKQIDNQNSKEDESTTRVVGRGEHIELKELEFKEFYQSTNYLGLEKKVIKNALVVMIAISEYTDNRIWSNLPDVRENIENFKRLFKDELHYTFVCNENAVMNKKDVFVFLTDVIMTHKLYKNTNNYDALIMIISGHGDKGDALIASDGSEISIYSIRSYFDCEHMISFQDYPKIFFIDISRGIIRPQKEKKGRIDTMHNGDGFLMTWSTTSGYD</sequence>
<feature type="compositionally biased region" description="Basic and acidic residues" evidence="2">
    <location>
        <begin position="16"/>
        <end position="41"/>
    </location>
</feature>
<dbReference type="GO" id="GO:0004197">
    <property type="term" value="F:cysteine-type endopeptidase activity"/>
    <property type="evidence" value="ECO:0007669"/>
    <property type="project" value="InterPro"/>
</dbReference>
<dbReference type="Gene3D" id="3.40.50.1460">
    <property type="match status" value="1"/>
</dbReference>
<gene>
    <name evidence="4" type="ORF">RFI_37412</name>
</gene>
<evidence type="ECO:0000313" key="4">
    <source>
        <dbReference type="EMBL" id="ETO00048.1"/>
    </source>
</evidence>
<accession>X6LDH1</accession>
<reference evidence="4 5" key="1">
    <citation type="journal article" date="2013" name="Curr. Biol.">
        <title>The Genome of the Foraminiferan Reticulomyxa filosa.</title>
        <authorList>
            <person name="Glockner G."/>
            <person name="Hulsmann N."/>
            <person name="Schleicher M."/>
            <person name="Noegel A.A."/>
            <person name="Eichinger L."/>
            <person name="Gallinger C."/>
            <person name="Pawlowski J."/>
            <person name="Sierra R."/>
            <person name="Euteneuer U."/>
            <person name="Pillet L."/>
            <person name="Moustafa A."/>
            <person name="Platzer M."/>
            <person name="Groth M."/>
            <person name="Szafranski K."/>
            <person name="Schliwa M."/>
        </authorList>
    </citation>
    <scope>NUCLEOTIDE SEQUENCE [LARGE SCALE GENOMIC DNA]</scope>
</reference>
<name>X6LDH1_RETFI</name>
<feature type="domain" description="Caspase family p20" evidence="3">
    <location>
        <begin position="456"/>
        <end position="549"/>
    </location>
</feature>
<dbReference type="EMBL" id="ASPP01042144">
    <property type="protein sequence ID" value="ETO00048.1"/>
    <property type="molecule type" value="Genomic_DNA"/>
</dbReference>
<comment type="caution">
    <text evidence="4">The sequence shown here is derived from an EMBL/GenBank/DDBJ whole genome shotgun (WGS) entry which is preliminary data.</text>
</comment>
<dbReference type="InterPro" id="IPR001309">
    <property type="entry name" value="Pept_C14_p20"/>
</dbReference>
<feature type="region of interest" description="Disordered" evidence="2">
    <location>
        <begin position="1"/>
        <end position="48"/>
    </location>
</feature>
<feature type="coiled-coil region" evidence="1">
    <location>
        <begin position="223"/>
        <end position="264"/>
    </location>
</feature>
<evidence type="ECO:0000256" key="1">
    <source>
        <dbReference type="SAM" id="Coils"/>
    </source>
</evidence>
<organism evidence="4 5">
    <name type="scientific">Reticulomyxa filosa</name>
    <dbReference type="NCBI Taxonomy" id="46433"/>
    <lineage>
        <taxon>Eukaryota</taxon>
        <taxon>Sar</taxon>
        <taxon>Rhizaria</taxon>
        <taxon>Retaria</taxon>
        <taxon>Foraminifera</taxon>
        <taxon>Monothalamids</taxon>
        <taxon>Reticulomyxidae</taxon>
        <taxon>Reticulomyxa</taxon>
    </lineage>
</organism>
<evidence type="ECO:0000256" key="2">
    <source>
        <dbReference type="SAM" id="MobiDB-lite"/>
    </source>
</evidence>
<evidence type="ECO:0000313" key="5">
    <source>
        <dbReference type="Proteomes" id="UP000023152"/>
    </source>
</evidence>
<feature type="non-terminal residue" evidence="4">
    <location>
        <position position="581"/>
    </location>
</feature>
<dbReference type="PROSITE" id="PS50208">
    <property type="entry name" value="CASPASE_P20"/>
    <property type="match status" value="1"/>
</dbReference>
<keyword evidence="5" id="KW-1185">Reference proteome</keyword>
<keyword evidence="1" id="KW-0175">Coiled coil</keyword>
<evidence type="ECO:0000259" key="3">
    <source>
        <dbReference type="PROSITE" id="PS50208"/>
    </source>
</evidence>
<protein>
    <recommendedName>
        <fullName evidence="3">Caspase family p20 domain-containing protein</fullName>
    </recommendedName>
</protein>
<dbReference type="SUPFAM" id="SSF52129">
    <property type="entry name" value="Caspase-like"/>
    <property type="match status" value="1"/>
</dbReference>
<dbReference type="SUPFAM" id="SSF49599">
    <property type="entry name" value="TRAF domain-like"/>
    <property type="match status" value="1"/>
</dbReference>
<dbReference type="InterPro" id="IPR029030">
    <property type="entry name" value="Caspase-like_dom_sf"/>
</dbReference>
<dbReference type="Proteomes" id="UP000023152">
    <property type="component" value="Unassembled WGS sequence"/>
</dbReference>
<dbReference type="InterPro" id="IPR013083">
    <property type="entry name" value="Znf_RING/FYVE/PHD"/>
</dbReference>
<dbReference type="Gene3D" id="3.30.40.10">
    <property type="entry name" value="Zinc/RING finger domain, C3HC4 (zinc finger)"/>
    <property type="match status" value="1"/>
</dbReference>
<dbReference type="AlphaFoldDB" id="X6LDH1"/>
<dbReference type="GO" id="GO:0006508">
    <property type="term" value="P:proteolysis"/>
    <property type="evidence" value="ECO:0007669"/>
    <property type="project" value="InterPro"/>
</dbReference>
<proteinExistence type="predicted"/>